<dbReference type="PATRIC" id="fig|46224.3.peg.3938"/>
<proteinExistence type="predicted"/>
<dbReference type="Gene3D" id="1.10.10.10">
    <property type="entry name" value="Winged helix-like DNA-binding domain superfamily/Winged helix DNA-binding domain"/>
    <property type="match status" value="1"/>
</dbReference>
<evidence type="ECO:0000313" key="6">
    <source>
        <dbReference type="Proteomes" id="UP000075666"/>
    </source>
</evidence>
<accession>A0A150KN61</accession>
<keyword evidence="3" id="KW-0804">Transcription</keyword>
<dbReference type="SUPFAM" id="SSF46785">
    <property type="entry name" value="Winged helix' DNA-binding domain"/>
    <property type="match status" value="1"/>
</dbReference>
<dbReference type="EMBL" id="LQYN01000073">
    <property type="protein sequence ID" value="KYD00194.1"/>
    <property type="molecule type" value="Genomic_DNA"/>
</dbReference>
<reference evidence="5 6" key="1">
    <citation type="submission" date="2016-01" db="EMBL/GenBank/DDBJ databases">
        <title>Genome Sequences of Twelve Sporeforming Bacillus Species Isolated from Foods.</title>
        <authorList>
            <person name="Berendsen E.M."/>
            <person name="Wells-Bennik M.H."/>
            <person name="Krawcyk A.O."/>
            <person name="De Jong A."/>
            <person name="Holsappel S."/>
            <person name="Eijlander R.T."/>
            <person name="Kuipers O.P."/>
        </authorList>
    </citation>
    <scope>NUCLEOTIDE SEQUENCE [LARGE SCALE GENOMIC DNA]</scope>
    <source>
        <strain evidence="5 6">B4102</strain>
    </source>
</reference>
<dbReference type="Gene3D" id="1.20.120.530">
    <property type="entry name" value="GntR ligand-binding domain-like"/>
    <property type="match status" value="1"/>
</dbReference>
<evidence type="ECO:0000259" key="4">
    <source>
        <dbReference type="PROSITE" id="PS50949"/>
    </source>
</evidence>
<dbReference type="RefSeq" id="WP_066233545.1">
    <property type="nucleotide sequence ID" value="NZ_JBHJSX010000053.1"/>
</dbReference>
<gene>
    <name evidence="5" type="ORF">B4102_1206</name>
</gene>
<evidence type="ECO:0000256" key="3">
    <source>
        <dbReference type="ARBA" id="ARBA00023163"/>
    </source>
</evidence>
<dbReference type="PANTHER" id="PTHR43537:SF24">
    <property type="entry name" value="GLUCONATE OPERON TRANSCRIPTIONAL REPRESSOR"/>
    <property type="match status" value="1"/>
</dbReference>
<dbReference type="InterPro" id="IPR036388">
    <property type="entry name" value="WH-like_DNA-bd_sf"/>
</dbReference>
<dbReference type="SMART" id="SM00895">
    <property type="entry name" value="FCD"/>
    <property type="match status" value="1"/>
</dbReference>
<dbReference type="Proteomes" id="UP000075666">
    <property type="component" value="Unassembled WGS sequence"/>
</dbReference>
<dbReference type="InterPro" id="IPR011711">
    <property type="entry name" value="GntR_C"/>
</dbReference>
<dbReference type="InterPro" id="IPR000524">
    <property type="entry name" value="Tscrpt_reg_HTH_GntR"/>
</dbReference>
<dbReference type="CDD" id="cd07377">
    <property type="entry name" value="WHTH_GntR"/>
    <property type="match status" value="1"/>
</dbReference>
<dbReference type="GO" id="GO:0003677">
    <property type="term" value="F:DNA binding"/>
    <property type="evidence" value="ECO:0007669"/>
    <property type="project" value="UniProtKB-KW"/>
</dbReference>
<dbReference type="GO" id="GO:0003700">
    <property type="term" value="F:DNA-binding transcription factor activity"/>
    <property type="evidence" value="ECO:0007669"/>
    <property type="project" value="InterPro"/>
</dbReference>
<comment type="caution">
    <text evidence="5">The sequence shown here is derived from an EMBL/GenBank/DDBJ whole genome shotgun (WGS) entry which is preliminary data.</text>
</comment>
<evidence type="ECO:0000313" key="5">
    <source>
        <dbReference type="EMBL" id="KYD00194.1"/>
    </source>
</evidence>
<evidence type="ECO:0000256" key="1">
    <source>
        <dbReference type="ARBA" id="ARBA00023015"/>
    </source>
</evidence>
<keyword evidence="6" id="KW-1185">Reference proteome</keyword>
<keyword evidence="1" id="KW-0805">Transcription regulation</keyword>
<dbReference type="Pfam" id="PF07729">
    <property type="entry name" value="FCD"/>
    <property type="match status" value="1"/>
</dbReference>
<protein>
    <recommendedName>
        <fullName evidence="4">HTH gntR-type domain-containing protein</fullName>
    </recommendedName>
</protein>
<dbReference type="SUPFAM" id="SSF48008">
    <property type="entry name" value="GntR ligand-binding domain-like"/>
    <property type="match status" value="1"/>
</dbReference>
<name>A0A150KN61_9BACI</name>
<dbReference type="Pfam" id="PF00392">
    <property type="entry name" value="GntR"/>
    <property type="match status" value="1"/>
</dbReference>
<feature type="domain" description="HTH gntR-type" evidence="4">
    <location>
        <begin position="4"/>
        <end position="71"/>
    </location>
</feature>
<dbReference type="InterPro" id="IPR008920">
    <property type="entry name" value="TF_FadR/GntR_C"/>
</dbReference>
<dbReference type="OrthoDB" id="574518at2"/>
<evidence type="ECO:0000256" key="2">
    <source>
        <dbReference type="ARBA" id="ARBA00023125"/>
    </source>
</evidence>
<dbReference type="AlphaFoldDB" id="A0A150KN61"/>
<dbReference type="PANTHER" id="PTHR43537">
    <property type="entry name" value="TRANSCRIPTIONAL REGULATOR, GNTR FAMILY"/>
    <property type="match status" value="1"/>
</dbReference>
<organism evidence="5 6">
    <name type="scientific">Heyndrickxia sporothermodurans</name>
    <dbReference type="NCBI Taxonomy" id="46224"/>
    <lineage>
        <taxon>Bacteria</taxon>
        <taxon>Bacillati</taxon>
        <taxon>Bacillota</taxon>
        <taxon>Bacilli</taxon>
        <taxon>Bacillales</taxon>
        <taxon>Bacillaceae</taxon>
        <taxon>Heyndrickxia</taxon>
    </lineage>
</organism>
<dbReference type="PROSITE" id="PS50949">
    <property type="entry name" value="HTH_GNTR"/>
    <property type="match status" value="1"/>
</dbReference>
<sequence>MKKTSMENVVYQHLRNAILSRKLAPGKQLKETTISEALQVSRTPIRNAIQKLSLEGLVDMIPNKGAFVTNPTREEIIQAYQLRGKLEYMAVCLAIDYMDEDDYEEISRLIEEEHKVLLEKNVEEYVTANKQFHLLITRKCQNKFLNSFIETLINQTSIYLILYDDFFENPSQKPYSPKEHKQILELIKNNKKDELKIELSKHFEHALESVDNQYRGYQELDEIF</sequence>
<dbReference type="STRING" id="46224.B4102_1206"/>
<keyword evidence="2" id="KW-0238">DNA-binding</keyword>
<dbReference type="SMART" id="SM00345">
    <property type="entry name" value="HTH_GNTR"/>
    <property type="match status" value="1"/>
</dbReference>
<dbReference type="InterPro" id="IPR036390">
    <property type="entry name" value="WH_DNA-bd_sf"/>
</dbReference>